<keyword evidence="4 10" id="KW-1003">Cell membrane</keyword>
<evidence type="ECO:0000256" key="4">
    <source>
        <dbReference type="ARBA" id="ARBA00022475"/>
    </source>
</evidence>
<proteinExistence type="inferred from homology"/>
<keyword evidence="11" id="KW-0282">Flagellum</keyword>
<comment type="function">
    <text evidence="1 10">Controls the rotational direction of flagella during chemotaxis.</text>
</comment>
<keyword evidence="8 10" id="KW-1133">Transmembrane helix</keyword>
<dbReference type="Proteomes" id="UP001183629">
    <property type="component" value="Unassembled WGS sequence"/>
</dbReference>
<evidence type="ECO:0000256" key="8">
    <source>
        <dbReference type="ARBA" id="ARBA00022989"/>
    </source>
</evidence>
<dbReference type="AlphaFoldDB" id="A0AAE4CU49"/>
<dbReference type="PANTHER" id="PTHR35091">
    <property type="entry name" value="FLAGELLAR PROTEIN FLIL"/>
    <property type="match status" value="1"/>
</dbReference>
<dbReference type="Pfam" id="PF03748">
    <property type="entry name" value="FliL"/>
    <property type="match status" value="1"/>
</dbReference>
<keyword evidence="6 10" id="KW-0812">Transmembrane</keyword>
<evidence type="ECO:0000256" key="5">
    <source>
        <dbReference type="ARBA" id="ARBA00022500"/>
    </source>
</evidence>
<dbReference type="RefSeq" id="WP_310416752.1">
    <property type="nucleotide sequence ID" value="NZ_JAVDYC010000001.1"/>
</dbReference>
<dbReference type="PANTHER" id="PTHR35091:SF2">
    <property type="entry name" value="FLAGELLAR PROTEIN FLIL"/>
    <property type="match status" value="1"/>
</dbReference>
<comment type="subcellular location">
    <subcellularLocation>
        <location evidence="2">Cell membrane</location>
        <topology evidence="2">Single-pass membrane protein</topology>
    </subcellularLocation>
</comment>
<evidence type="ECO:0000256" key="2">
    <source>
        <dbReference type="ARBA" id="ARBA00004162"/>
    </source>
</evidence>
<evidence type="ECO:0000256" key="1">
    <source>
        <dbReference type="ARBA" id="ARBA00002254"/>
    </source>
</evidence>
<keyword evidence="7 10" id="KW-0283">Flagellar rotation</keyword>
<dbReference type="InterPro" id="IPR005503">
    <property type="entry name" value="FliL"/>
</dbReference>
<feature type="transmembrane region" description="Helical" evidence="10">
    <location>
        <begin position="21"/>
        <end position="44"/>
    </location>
</feature>
<name>A0AAE4CU49_9ACTN</name>
<keyword evidence="12" id="KW-1185">Reference proteome</keyword>
<comment type="similarity">
    <text evidence="3 10">Belongs to the FliL family.</text>
</comment>
<evidence type="ECO:0000256" key="10">
    <source>
        <dbReference type="RuleBase" id="RU364125"/>
    </source>
</evidence>
<accession>A0AAE4CU49</accession>
<dbReference type="GO" id="GO:0071978">
    <property type="term" value="P:bacterial-type flagellum-dependent swarming motility"/>
    <property type="evidence" value="ECO:0007669"/>
    <property type="project" value="TreeGrafter"/>
</dbReference>
<evidence type="ECO:0000313" key="12">
    <source>
        <dbReference type="Proteomes" id="UP001183629"/>
    </source>
</evidence>
<evidence type="ECO:0000256" key="6">
    <source>
        <dbReference type="ARBA" id="ARBA00022692"/>
    </source>
</evidence>
<reference evidence="11 12" key="1">
    <citation type="submission" date="2023-07" db="EMBL/GenBank/DDBJ databases">
        <title>Sequencing the genomes of 1000 actinobacteria strains.</title>
        <authorList>
            <person name="Klenk H.-P."/>
        </authorList>
    </citation>
    <scope>NUCLEOTIDE SEQUENCE [LARGE SCALE GENOMIC DNA]</scope>
    <source>
        <strain evidence="11 12">DSM 44711</strain>
    </source>
</reference>
<protein>
    <recommendedName>
        <fullName evidence="10">Flagellar protein FliL</fullName>
    </recommendedName>
</protein>
<comment type="caution">
    <text evidence="11">The sequence shown here is derived from an EMBL/GenBank/DDBJ whole genome shotgun (WGS) entry which is preliminary data.</text>
</comment>
<dbReference type="GO" id="GO:0005886">
    <property type="term" value="C:plasma membrane"/>
    <property type="evidence" value="ECO:0007669"/>
    <property type="project" value="UniProtKB-SubCell"/>
</dbReference>
<keyword evidence="11" id="KW-0966">Cell projection</keyword>
<dbReference type="GO" id="GO:0006935">
    <property type="term" value="P:chemotaxis"/>
    <property type="evidence" value="ECO:0007669"/>
    <property type="project" value="UniProtKB-KW"/>
</dbReference>
<dbReference type="GO" id="GO:0009425">
    <property type="term" value="C:bacterial-type flagellum basal body"/>
    <property type="evidence" value="ECO:0007669"/>
    <property type="project" value="InterPro"/>
</dbReference>
<evidence type="ECO:0000256" key="3">
    <source>
        <dbReference type="ARBA" id="ARBA00008281"/>
    </source>
</evidence>
<organism evidence="11 12">
    <name type="scientific">Catenuloplanes niger</name>
    <dbReference type="NCBI Taxonomy" id="587534"/>
    <lineage>
        <taxon>Bacteria</taxon>
        <taxon>Bacillati</taxon>
        <taxon>Actinomycetota</taxon>
        <taxon>Actinomycetes</taxon>
        <taxon>Micromonosporales</taxon>
        <taxon>Micromonosporaceae</taxon>
        <taxon>Catenuloplanes</taxon>
    </lineage>
</organism>
<gene>
    <name evidence="11" type="ORF">J2S44_004262</name>
</gene>
<sequence length="151" mass="15578">MAKDEKAAEGDAPKKGGKKKLLMIIIIAAVLLLGGGGGGAYMMLAGGSSEAEAAPEPEPGAIVALDPVTINLAAGHYLKVGIALQATATAAAEPDGSKALNLAIDQYTNVKVAELESAEGRAKLKEALTEKIKEAYEDEVMAIYYTTFVTQ</sequence>
<evidence type="ECO:0000256" key="9">
    <source>
        <dbReference type="ARBA" id="ARBA00023136"/>
    </source>
</evidence>
<dbReference type="EMBL" id="JAVDYC010000001">
    <property type="protein sequence ID" value="MDR7324012.1"/>
    <property type="molecule type" value="Genomic_DNA"/>
</dbReference>
<evidence type="ECO:0000313" key="11">
    <source>
        <dbReference type="EMBL" id="MDR7324012.1"/>
    </source>
</evidence>
<keyword evidence="5 10" id="KW-0145">Chemotaxis</keyword>
<evidence type="ECO:0000256" key="7">
    <source>
        <dbReference type="ARBA" id="ARBA00022779"/>
    </source>
</evidence>
<keyword evidence="9 10" id="KW-0472">Membrane</keyword>
<keyword evidence="11" id="KW-0969">Cilium</keyword>